<accession>A0A1F5HLB5</accession>
<sequence>MNTLSIQKGLKNGIIKQIEAVEKLLDKGLTKVADGILKGLVKQLQNFPKFLINPSDAKALIQIIETIRASLL</sequence>
<evidence type="ECO:0000313" key="1">
    <source>
        <dbReference type="EMBL" id="OGE04789.1"/>
    </source>
</evidence>
<comment type="caution">
    <text evidence="1">The sequence shown here is derived from an EMBL/GenBank/DDBJ whole genome shotgun (WGS) entry which is preliminary data.</text>
</comment>
<evidence type="ECO:0000313" key="2">
    <source>
        <dbReference type="Proteomes" id="UP000178369"/>
    </source>
</evidence>
<organism evidence="1 2">
    <name type="scientific">Candidatus Curtissbacteria bacterium RIFCSPHIGHO2_12_FULL_41_17</name>
    <dbReference type="NCBI Taxonomy" id="1797722"/>
    <lineage>
        <taxon>Bacteria</taxon>
        <taxon>Candidatus Curtissiibacteriota</taxon>
    </lineage>
</organism>
<proteinExistence type="predicted"/>
<dbReference type="AlphaFoldDB" id="A0A1F5HLB5"/>
<protein>
    <submittedName>
        <fullName evidence="1">Uncharacterized protein</fullName>
    </submittedName>
</protein>
<name>A0A1F5HLB5_9BACT</name>
<dbReference type="EMBL" id="MFBL01000025">
    <property type="protein sequence ID" value="OGE04789.1"/>
    <property type="molecule type" value="Genomic_DNA"/>
</dbReference>
<dbReference type="Proteomes" id="UP000178369">
    <property type="component" value="Unassembled WGS sequence"/>
</dbReference>
<gene>
    <name evidence="1" type="ORF">A3F45_00675</name>
</gene>
<reference evidence="1 2" key="1">
    <citation type="journal article" date="2016" name="Nat. Commun.">
        <title>Thousands of microbial genomes shed light on interconnected biogeochemical processes in an aquifer system.</title>
        <authorList>
            <person name="Anantharaman K."/>
            <person name="Brown C.T."/>
            <person name="Hug L.A."/>
            <person name="Sharon I."/>
            <person name="Castelle C.J."/>
            <person name="Probst A.J."/>
            <person name="Thomas B.C."/>
            <person name="Singh A."/>
            <person name="Wilkins M.J."/>
            <person name="Karaoz U."/>
            <person name="Brodie E.L."/>
            <person name="Williams K.H."/>
            <person name="Hubbard S.S."/>
            <person name="Banfield J.F."/>
        </authorList>
    </citation>
    <scope>NUCLEOTIDE SEQUENCE [LARGE SCALE GENOMIC DNA]</scope>
</reference>